<dbReference type="RefSeq" id="XP_041218377.1">
    <property type="nucleotide sequence ID" value="XM_041377776.1"/>
</dbReference>
<dbReference type="GeneID" id="64672074"/>
<evidence type="ECO:0000313" key="2">
    <source>
        <dbReference type="Proteomes" id="UP001195769"/>
    </source>
</evidence>
<dbReference type="EMBL" id="JABBWK010000118">
    <property type="protein sequence ID" value="KAG1891901.1"/>
    <property type="molecule type" value="Genomic_DNA"/>
</dbReference>
<name>A0AAD4DS47_9AGAM</name>
<dbReference type="Proteomes" id="UP001195769">
    <property type="component" value="Unassembled WGS sequence"/>
</dbReference>
<keyword evidence="2" id="KW-1185">Reference proteome</keyword>
<accession>A0AAD4DS47</accession>
<dbReference type="AlphaFoldDB" id="A0AAD4DS47"/>
<proteinExistence type="predicted"/>
<protein>
    <submittedName>
        <fullName evidence="1">Uncharacterized protein</fullName>
    </submittedName>
</protein>
<sequence length="133" mass="15013">MAYSFGGALYFVLVWEEQLGVAASSWSGDFYGGLKGRRRSIRWHSDVRVESRENSGSTSLVRKVSLPEYLKTTWYYYRNFVLKLAGIWVALGRELQTTEGSTGIAPAATFSGNQAFLQLRKGYSGRETQLRQI</sequence>
<reference evidence="1" key="1">
    <citation type="journal article" date="2020" name="New Phytol.">
        <title>Comparative genomics reveals dynamic genome evolution in host specialist ectomycorrhizal fungi.</title>
        <authorList>
            <person name="Lofgren L.A."/>
            <person name="Nguyen N.H."/>
            <person name="Vilgalys R."/>
            <person name="Ruytinx J."/>
            <person name="Liao H.L."/>
            <person name="Branco S."/>
            <person name="Kuo A."/>
            <person name="LaButti K."/>
            <person name="Lipzen A."/>
            <person name="Andreopoulos W."/>
            <person name="Pangilinan J."/>
            <person name="Riley R."/>
            <person name="Hundley H."/>
            <person name="Na H."/>
            <person name="Barry K."/>
            <person name="Grigoriev I.V."/>
            <person name="Stajich J.E."/>
            <person name="Kennedy P.G."/>
        </authorList>
    </citation>
    <scope>NUCLEOTIDE SEQUENCE</scope>
    <source>
        <strain evidence="1">FC203</strain>
    </source>
</reference>
<gene>
    <name evidence="1" type="ORF">F5891DRAFT_986459</name>
</gene>
<comment type="caution">
    <text evidence="1">The sequence shown here is derived from an EMBL/GenBank/DDBJ whole genome shotgun (WGS) entry which is preliminary data.</text>
</comment>
<evidence type="ECO:0000313" key="1">
    <source>
        <dbReference type="EMBL" id="KAG1891901.1"/>
    </source>
</evidence>
<organism evidence="1 2">
    <name type="scientific">Suillus fuscotomentosus</name>
    <dbReference type="NCBI Taxonomy" id="1912939"/>
    <lineage>
        <taxon>Eukaryota</taxon>
        <taxon>Fungi</taxon>
        <taxon>Dikarya</taxon>
        <taxon>Basidiomycota</taxon>
        <taxon>Agaricomycotina</taxon>
        <taxon>Agaricomycetes</taxon>
        <taxon>Agaricomycetidae</taxon>
        <taxon>Boletales</taxon>
        <taxon>Suillineae</taxon>
        <taxon>Suillaceae</taxon>
        <taxon>Suillus</taxon>
    </lineage>
</organism>